<dbReference type="GeneID" id="30013915"/>
<protein>
    <submittedName>
        <fullName evidence="1">Uncharacterized protein</fullName>
    </submittedName>
</protein>
<accession>A0A178Z837</accession>
<evidence type="ECO:0000313" key="1">
    <source>
        <dbReference type="EMBL" id="OAP55596.1"/>
    </source>
</evidence>
<gene>
    <name evidence="1" type="ORF">AYL99_09747</name>
</gene>
<dbReference type="EMBL" id="LVYI01000010">
    <property type="protein sequence ID" value="OAP55596.1"/>
    <property type="molecule type" value="Genomic_DNA"/>
</dbReference>
<sequence>MKGWIQVCAEKYTPWTTLTSKITAASPVGPLPTHLGLGRNNYVRRIIHPILVTPLAGVVLNIQDDRLHGLHEADTGASILALRPWITSSRLLLLVVVGASENTIALSAPPGYYKRHERIDRRRRKLIGQREETYSGNIRS</sequence>
<keyword evidence="2" id="KW-1185">Reference proteome</keyword>
<comment type="caution">
    <text evidence="1">The sequence shown here is derived from an EMBL/GenBank/DDBJ whole genome shotgun (WGS) entry which is preliminary data.</text>
</comment>
<dbReference type="AlphaFoldDB" id="A0A178Z837"/>
<dbReference type="Proteomes" id="UP000078343">
    <property type="component" value="Unassembled WGS sequence"/>
</dbReference>
<reference evidence="1 2" key="1">
    <citation type="submission" date="2016-04" db="EMBL/GenBank/DDBJ databases">
        <title>Draft genome of Fonsecaea erecta CBS 125763.</title>
        <authorList>
            <person name="Weiss V.A."/>
            <person name="Vicente V.A."/>
            <person name="Raittz R.T."/>
            <person name="Moreno L.F."/>
            <person name="De Souza E.M."/>
            <person name="Pedrosa F.O."/>
            <person name="Steffens M.B."/>
            <person name="Faoro H."/>
            <person name="Tadra-Sfeir M.Z."/>
            <person name="Najafzadeh M.J."/>
            <person name="Felipe M.S."/>
            <person name="Teixeira M."/>
            <person name="Sun J."/>
            <person name="Xi L."/>
            <person name="Gomes R."/>
            <person name="De Azevedo C.M."/>
            <person name="Salgado C.G."/>
            <person name="Da Silva M.B."/>
            <person name="Nascimento M.F."/>
            <person name="Queiroz-Telles F."/>
            <person name="Attili D.S."/>
            <person name="Gorbushina A."/>
        </authorList>
    </citation>
    <scope>NUCLEOTIDE SEQUENCE [LARGE SCALE GENOMIC DNA]</scope>
    <source>
        <strain evidence="1 2">CBS 125763</strain>
    </source>
</reference>
<proteinExistence type="predicted"/>
<organism evidence="1 2">
    <name type="scientific">Fonsecaea erecta</name>
    <dbReference type="NCBI Taxonomy" id="1367422"/>
    <lineage>
        <taxon>Eukaryota</taxon>
        <taxon>Fungi</taxon>
        <taxon>Dikarya</taxon>
        <taxon>Ascomycota</taxon>
        <taxon>Pezizomycotina</taxon>
        <taxon>Eurotiomycetes</taxon>
        <taxon>Chaetothyriomycetidae</taxon>
        <taxon>Chaetothyriales</taxon>
        <taxon>Herpotrichiellaceae</taxon>
        <taxon>Fonsecaea</taxon>
    </lineage>
</organism>
<dbReference type="RefSeq" id="XP_018688963.1">
    <property type="nucleotide sequence ID" value="XM_018841254.1"/>
</dbReference>
<name>A0A178Z837_9EURO</name>
<evidence type="ECO:0000313" key="2">
    <source>
        <dbReference type="Proteomes" id="UP000078343"/>
    </source>
</evidence>